<dbReference type="SUPFAM" id="SSF161098">
    <property type="entry name" value="MetI-like"/>
    <property type="match status" value="1"/>
</dbReference>
<feature type="transmembrane region" description="Helical" evidence="7">
    <location>
        <begin position="281"/>
        <end position="307"/>
    </location>
</feature>
<dbReference type="PANTHER" id="PTHR43163">
    <property type="entry name" value="DIPEPTIDE TRANSPORT SYSTEM PERMEASE PROTEIN DPPB-RELATED"/>
    <property type="match status" value="1"/>
</dbReference>
<dbReference type="InterPro" id="IPR000515">
    <property type="entry name" value="MetI-like"/>
</dbReference>
<evidence type="ECO:0000256" key="7">
    <source>
        <dbReference type="RuleBase" id="RU363032"/>
    </source>
</evidence>
<feature type="transmembrane region" description="Helical" evidence="7">
    <location>
        <begin position="12"/>
        <end position="34"/>
    </location>
</feature>
<accession>A0A1M7S4M9</accession>
<feature type="transmembrane region" description="Helical" evidence="7">
    <location>
        <begin position="141"/>
        <end position="163"/>
    </location>
</feature>
<dbReference type="Pfam" id="PF00528">
    <property type="entry name" value="BPD_transp_1"/>
    <property type="match status" value="1"/>
</dbReference>
<dbReference type="Proteomes" id="UP000184010">
    <property type="component" value="Unassembled WGS sequence"/>
</dbReference>
<evidence type="ECO:0000256" key="3">
    <source>
        <dbReference type="ARBA" id="ARBA00022475"/>
    </source>
</evidence>
<dbReference type="Gene3D" id="1.10.3720.10">
    <property type="entry name" value="MetI-like"/>
    <property type="match status" value="1"/>
</dbReference>
<comment type="similarity">
    <text evidence="7">Belongs to the binding-protein-dependent transport system permease family.</text>
</comment>
<proteinExistence type="inferred from homology"/>
<keyword evidence="10" id="KW-1185">Reference proteome</keyword>
<name>A0A1M7S4M9_9FIRM</name>
<feature type="transmembrane region" description="Helical" evidence="7">
    <location>
        <begin position="106"/>
        <end position="129"/>
    </location>
</feature>
<evidence type="ECO:0000313" key="10">
    <source>
        <dbReference type="Proteomes" id="UP000184010"/>
    </source>
</evidence>
<keyword evidence="2 7" id="KW-0813">Transport</keyword>
<keyword evidence="6 7" id="KW-0472">Membrane</keyword>
<dbReference type="InterPro" id="IPR035906">
    <property type="entry name" value="MetI-like_sf"/>
</dbReference>
<dbReference type="GO" id="GO:0071916">
    <property type="term" value="F:dipeptide transmembrane transporter activity"/>
    <property type="evidence" value="ECO:0007669"/>
    <property type="project" value="TreeGrafter"/>
</dbReference>
<dbReference type="EMBL" id="FRDN01000003">
    <property type="protein sequence ID" value="SHN53401.1"/>
    <property type="molecule type" value="Genomic_DNA"/>
</dbReference>
<dbReference type="STRING" id="1121395.SAMN02745215_00536"/>
<protein>
    <submittedName>
        <fullName evidence="9">Peptide/nickel transport system permease protein</fullName>
    </submittedName>
</protein>
<evidence type="ECO:0000256" key="1">
    <source>
        <dbReference type="ARBA" id="ARBA00004651"/>
    </source>
</evidence>
<dbReference type="RefSeq" id="WP_072771128.1">
    <property type="nucleotide sequence ID" value="NZ_FRDN01000003.1"/>
</dbReference>
<evidence type="ECO:0000313" key="9">
    <source>
        <dbReference type="EMBL" id="SHN53401.1"/>
    </source>
</evidence>
<gene>
    <name evidence="9" type="ORF">SAMN02745215_00536</name>
</gene>
<feature type="transmembrane region" description="Helical" evidence="7">
    <location>
        <begin position="178"/>
        <end position="197"/>
    </location>
</feature>
<keyword evidence="4 7" id="KW-0812">Transmembrane</keyword>
<organism evidence="9 10">
    <name type="scientific">Desulfitobacterium chlororespirans DSM 11544</name>
    <dbReference type="NCBI Taxonomy" id="1121395"/>
    <lineage>
        <taxon>Bacteria</taxon>
        <taxon>Bacillati</taxon>
        <taxon>Bacillota</taxon>
        <taxon>Clostridia</taxon>
        <taxon>Eubacteriales</taxon>
        <taxon>Desulfitobacteriaceae</taxon>
        <taxon>Desulfitobacterium</taxon>
    </lineage>
</organism>
<dbReference type="InterPro" id="IPR045621">
    <property type="entry name" value="BPD_transp_1_N"/>
</dbReference>
<comment type="subcellular location">
    <subcellularLocation>
        <location evidence="1 7">Cell membrane</location>
        <topology evidence="1 7">Multi-pass membrane protein</topology>
    </subcellularLocation>
</comment>
<feature type="domain" description="ABC transmembrane type-1" evidence="8">
    <location>
        <begin position="102"/>
        <end position="304"/>
    </location>
</feature>
<sequence length="319" mass="34779">MWKHGIKKLLHTLFDVAIVLFGVTFLSFSLMHLAPGDPAATILRAGGAMPTEQDIIAKRAEMGLDRPFLEQYGSWLSDFVHGDLGVSMVDGKNVTPRIMNALKNSMLLAAVSLAFGIVVALPVGVFAAVKKDRAFDKITCTLAFIRLAMPSFLVGLGLLYVFAYKLKLISVMSSTAEAAGIILPVVTLATGICARMVRQIRTTFSAELKEPYVNGLRSKGIGELRILFRHVLKNTMLPIMTLIALSFGELIGGTAVVETIFSWPGLGRLALNAINERDYTIIQGFVVTTSLIFCLIYGLTELSYGFFDPRVKKAKGRTT</sequence>
<dbReference type="PROSITE" id="PS50928">
    <property type="entry name" value="ABC_TM1"/>
    <property type="match status" value="1"/>
</dbReference>
<feature type="transmembrane region" description="Helical" evidence="7">
    <location>
        <begin position="239"/>
        <end position="261"/>
    </location>
</feature>
<evidence type="ECO:0000259" key="8">
    <source>
        <dbReference type="PROSITE" id="PS50928"/>
    </source>
</evidence>
<dbReference type="CDD" id="cd06261">
    <property type="entry name" value="TM_PBP2"/>
    <property type="match status" value="1"/>
</dbReference>
<evidence type="ECO:0000256" key="4">
    <source>
        <dbReference type="ARBA" id="ARBA00022692"/>
    </source>
</evidence>
<keyword evidence="3" id="KW-1003">Cell membrane</keyword>
<reference evidence="10" key="1">
    <citation type="submission" date="2016-12" db="EMBL/GenBank/DDBJ databases">
        <authorList>
            <person name="Varghese N."/>
            <person name="Submissions S."/>
        </authorList>
    </citation>
    <scope>NUCLEOTIDE SEQUENCE [LARGE SCALE GENOMIC DNA]</scope>
    <source>
        <strain evidence="10">DSM 11544</strain>
    </source>
</reference>
<dbReference type="PANTHER" id="PTHR43163:SF6">
    <property type="entry name" value="DIPEPTIDE TRANSPORT SYSTEM PERMEASE PROTEIN DPPB-RELATED"/>
    <property type="match status" value="1"/>
</dbReference>
<evidence type="ECO:0000256" key="6">
    <source>
        <dbReference type="ARBA" id="ARBA00023136"/>
    </source>
</evidence>
<evidence type="ECO:0000256" key="2">
    <source>
        <dbReference type="ARBA" id="ARBA00022448"/>
    </source>
</evidence>
<dbReference type="Pfam" id="PF19300">
    <property type="entry name" value="BPD_transp_1_N"/>
    <property type="match status" value="1"/>
</dbReference>
<dbReference type="GO" id="GO:0005886">
    <property type="term" value="C:plasma membrane"/>
    <property type="evidence" value="ECO:0007669"/>
    <property type="project" value="UniProtKB-SubCell"/>
</dbReference>
<evidence type="ECO:0000256" key="5">
    <source>
        <dbReference type="ARBA" id="ARBA00022989"/>
    </source>
</evidence>
<keyword evidence="5 7" id="KW-1133">Transmembrane helix</keyword>
<dbReference type="AlphaFoldDB" id="A0A1M7S4M9"/>